<gene>
    <name evidence="2" type="ORF">UC8_40670</name>
</gene>
<dbReference type="KEGG" id="rul:UC8_40670"/>
<dbReference type="InterPro" id="IPR019099">
    <property type="entry name" value="Uncharacterised_PGPGW_TM"/>
</dbReference>
<organism evidence="2 3">
    <name type="scientific">Roseimaritima ulvae</name>
    <dbReference type="NCBI Taxonomy" id="980254"/>
    <lineage>
        <taxon>Bacteria</taxon>
        <taxon>Pseudomonadati</taxon>
        <taxon>Planctomycetota</taxon>
        <taxon>Planctomycetia</taxon>
        <taxon>Pirellulales</taxon>
        <taxon>Pirellulaceae</taxon>
        <taxon>Roseimaritima</taxon>
    </lineage>
</organism>
<keyword evidence="1 2" id="KW-0812">Transmembrane</keyword>
<sequence>MRLWKAIRSDYNLLRDGPPGHRFRSYVEYRRTRRGSGISVARVVNLMSGAGLIVFGLAIGWLPGPGGFLAVIGLALLALEIPWLATVMDSGERAVRRLWHSARGRPPASGAGD</sequence>
<dbReference type="RefSeq" id="WP_068141523.1">
    <property type="nucleotide sequence ID" value="NZ_CP042914.1"/>
</dbReference>
<dbReference type="Proteomes" id="UP000325286">
    <property type="component" value="Chromosome"/>
</dbReference>
<feature type="transmembrane region" description="Helical" evidence="1">
    <location>
        <begin position="68"/>
        <end position="88"/>
    </location>
</feature>
<evidence type="ECO:0000313" key="2">
    <source>
        <dbReference type="EMBL" id="QEG42037.1"/>
    </source>
</evidence>
<accession>A0A5B9QSE6</accession>
<dbReference type="Pfam" id="PF09656">
    <property type="entry name" value="PGPGW"/>
    <property type="match status" value="1"/>
</dbReference>
<dbReference type="EMBL" id="CP042914">
    <property type="protein sequence ID" value="QEG42037.1"/>
    <property type="molecule type" value="Genomic_DNA"/>
</dbReference>
<feature type="transmembrane region" description="Helical" evidence="1">
    <location>
        <begin position="40"/>
        <end position="62"/>
    </location>
</feature>
<evidence type="ECO:0000256" key="1">
    <source>
        <dbReference type="SAM" id="Phobius"/>
    </source>
</evidence>
<dbReference type="AlphaFoldDB" id="A0A5B9QSE6"/>
<name>A0A5B9QSE6_9BACT</name>
<dbReference type="OrthoDB" id="3295542at2"/>
<keyword evidence="1" id="KW-0472">Membrane</keyword>
<keyword evidence="3" id="KW-1185">Reference proteome</keyword>
<protein>
    <submittedName>
        <fullName evidence="2">Transmembrane protein (PGPGW)</fullName>
    </submittedName>
</protein>
<evidence type="ECO:0000313" key="3">
    <source>
        <dbReference type="Proteomes" id="UP000325286"/>
    </source>
</evidence>
<reference evidence="2 3" key="1">
    <citation type="submission" date="2019-08" db="EMBL/GenBank/DDBJ databases">
        <title>Deep-cultivation of Planctomycetes and their phenomic and genomic characterization uncovers novel biology.</title>
        <authorList>
            <person name="Wiegand S."/>
            <person name="Jogler M."/>
            <person name="Boedeker C."/>
            <person name="Pinto D."/>
            <person name="Vollmers J."/>
            <person name="Rivas-Marin E."/>
            <person name="Kohn T."/>
            <person name="Peeters S.H."/>
            <person name="Heuer A."/>
            <person name="Rast P."/>
            <person name="Oberbeckmann S."/>
            <person name="Bunk B."/>
            <person name="Jeske O."/>
            <person name="Meyerdierks A."/>
            <person name="Storesund J.E."/>
            <person name="Kallscheuer N."/>
            <person name="Luecker S."/>
            <person name="Lage O.M."/>
            <person name="Pohl T."/>
            <person name="Merkel B.J."/>
            <person name="Hornburger P."/>
            <person name="Mueller R.-W."/>
            <person name="Bruemmer F."/>
            <person name="Labrenz M."/>
            <person name="Spormann A.M."/>
            <person name="Op den Camp H."/>
            <person name="Overmann J."/>
            <person name="Amann R."/>
            <person name="Jetten M.S.M."/>
            <person name="Mascher T."/>
            <person name="Medema M.H."/>
            <person name="Devos D.P."/>
            <person name="Kaster A.-K."/>
            <person name="Ovreas L."/>
            <person name="Rohde M."/>
            <person name="Galperin M.Y."/>
            <person name="Jogler C."/>
        </authorList>
    </citation>
    <scope>NUCLEOTIDE SEQUENCE [LARGE SCALE GENOMIC DNA]</scope>
    <source>
        <strain evidence="2 3">UC8</strain>
    </source>
</reference>
<keyword evidence="1" id="KW-1133">Transmembrane helix</keyword>
<proteinExistence type="predicted"/>